<name>A0A9R0EI61_SPOFR</name>
<feature type="signal peptide" evidence="1">
    <location>
        <begin position="1"/>
        <end position="16"/>
    </location>
</feature>
<protein>
    <submittedName>
        <fullName evidence="3">Calphotin-like</fullName>
    </submittedName>
</protein>
<sequence>MKYFIAISLLVAVASAGLVKPVGSELAELQEIIAAINSPSTDPATAAALEEMLLDALGVKPEPVEVGPAVIDTHPISVGPAIIESNPISVGPALIDFPLPDAGVVAEEPIVPTPVIVAPAPVDEVTPVAAAAPLVQIILNINQAAADVSPVAVGPAVEPTPVHVVESAPEPVHVVEVAPEPVQVVETAPEPVQVVETAPVPAEPVVIGVPVLPEAVVALPEALNYSTKMKYFLTIALLVSVASAGMVKPTPTSDDVAQIQEIIAAILNPSTDPATAVALEEMLLDVLGVKPEPVQVGPAFIDAPEELVKPPSPAAEVAAPTPKSPLVQIIVNINHASADVSPVDVGPAVIPRPVPESDHIEDIAPEPIHVVDAAPEPIEPVIIGVPILPSPAVILPEILN</sequence>
<evidence type="ECO:0000313" key="3">
    <source>
        <dbReference type="RefSeq" id="XP_035435495.2"/>
    </source>
</evidence>
<gene>
    <name evidence="3" type="primary">LOC118266204</name>
</gene>
<feature type="chain" id="PRO_5040242889" evidence="1">
    <location>
        <begin position="17"/>
        <end position="400"/>
    </location>
</feature>
<dbReference type="AlphaFoldDB" id="A0A9R0EI61"/>
<keyword evidence="1" id="KW-0732">Signal</keyword>
<keyword evidence="2" id="KW-1185">Reference proteome</keyword>
<proteinExistence type="predicted"/>
<reference evidence="3" key="1">
    <citation type="submission" date="2025-08" db="UniProtKB">
        <authorList>
            <consortium name="RefSeq"/>
        </authorList>
    </citation>
    <scope>IDENTIFICATION</scope>
    <source>
        <tissue evidence="3">Whole larval tissue</tissue>
    </source>
</reference>
<evidence type="ECO:0000313" key="2">
    <source>
        <dbReference type="Proteomes" id="UP000829999"/>
    </source>
</evidence>
<evidence type="ECO:0000256" key="1">
    <source>
        <dbReference type="SAM" id="SignalP"/>
    </source>
</evidence>
<dbReference type="RefSeq" id="XP_035435495.2">
    <property type="nucleotide sequence ID" value="XM_035579602.2"/>
</dbReference>
<dbReference type="Proteomes" id="UP000829999">
    <property type="component" value="Chromosome 7"/>
</dbReference>
<organism evidence="2 3">
    <name type="scientific">Spodoptera frugiperda</name>
    <name type="common">Fall armyworm</name>
    <dbReference type="NCBI Taxonomy" id="7108"/>
    <lineage>
        <taxon>Eukaryota</taxon>
        <taxon>Metazoa</taxon>
        <taxon>Ecdysozoa</taxon>
        <taxon>Arthropoda</taxon>
        <taxon>Hexapoda</taxon>
        <taxon>Insecta</taxon>
        <taxon>Pterygota</taxon>
        <taxon>Neoptera</taxon>
        <taxon>Endopterygota</taxon>
        <taxon>Lepidoptera</taxon>
        <taxon>Glossata</taxon>
        <taxon>Ditrysia</taxon>
        <taxon>Noctuoidea</taxon>
        <taxon>Noctuidae</taxon>
        <taxon>Amphipyrinae</taxon>
        <taxon>Spodoptera</taxon>
    </lineage>
</organism>
<dbReference type="OrthoDB" id="7491799at2759"/>
<dbReference type="GeneID" id="118266204"/>
<accession>A0A9R0EI61</accession>